<dbReference type="SUPFAM" id="SSF161098">
    <property type="entry name" value="MetI-like"/>
    <property type="match status" value="1"/>
</dbReference>
<dbReference type="RefSeq" id="WP_135066133.1">
    <property type="nucleotide sequence ID" value="NZ_CP038266.1"/>
</dbReference>
<keyword evidence="4 7" id="KW-0812">Transmembrane</keyword>
<evidence type="ECO:0000256" key="3">
    <source>
        <dbReference type="ARBA" id="ARBA00022475"/>
    </source>
</evidence>
<feature type="transmembrane region" description="Helical" evidence="7">
    <location>
        <begin position="75"/>
        <end position="96"/>
    </location>
</feature>
<organism evidence="9 10">
    <name type="scientific">Microbacterium wangchenii</name>
    <dbReference type="NCBI Taxonomy" id="2541726"/>
    <lineage>
        <taxon>Bacteria</taxon>
        <taxon>Bacillati</taxon>
        <taxon>Actinomycetota</taxon>
        <taxon>Actinomycetes</taxon>
        <taxon>Micrococcales</taxon>
        <taxon>Microbacteriaceae</taxon>
        <taxon>Microbacterium</taxon>
    </lineage>
</organism>
<evidence type="ECO:0000256" key="1">
    <source>
        <dbReference type="ARBA" id="ARBA00004651"/>
    </source>
</evidence>
<dbReference type="Proteomes" id="UP000295748">
    <property type="component" value="Chromosome"/>
</dbReference>
<feature type="transmembrane region" description="Helical" evidence="7">
    <location>
        <begin position="158"/>
        <end position="181"/>
    </location>
</feature>
<name>A0ABX5SRF2_9MICO</name>
<proteinExistence type="inferred from homology"/>
<comment type="subcellular location">
    <subcellularLocation>
        <location evidence="1 7">Cell membrane</location>
        <topology evidence="1 7">Multi-pass membrane protein</topology>
    </subcellularLocation>
</comment>
<keyword evidence="3" id="KW-1003">Cell membrane</keyword>
<keyword evidence="2 7" id="KW-0813">Transport</keyword>
<evidence type="ECO:0000313" key="9">
    <source>
        <dbReference type="EMBL" id="QBR88709.1"/>
    </source>
</evidence>
<feature type="transmembrane region" description="Helical" evidence="7">
    <location>
        <begin position="202"/>
        <end position="227"/>
    </location>
</feature>
<sequence length="292" mass="32403">MRNGTLWPRLRPYAMVAPVIVGIVLFVFYPIAYLGQLSLNDYNLLNPAMSEFIGLENYIEIFQREDFYVALRNTLVYTLGTVSITLTLAVLFALLLKRHTRLGAIVQAGIFIPHVISIVSISLVWLLMMEPSFGLINTVLKSLGLPTSMWLQSSETSMLSIIIVSVWHSTGYFTLIVLAALHSIPASLYEAAALDNAGPVRVFFKITLPMLSPQLFFMLIISTIGALKVFDTVNIMTGGGPNNSTTSLAYYIFQNRTSNIGYASASGIVLMVLVAVFTIIYFRILSKKVHYQ</sequence>
<feature type="domain" description="ABC transmembrane type-1" evidence="8">
    <location>
        <begin position="71"/>
        <end position="281"/>
    </location>
</feature>
<feature type="transmembrane region" description="Helical" evidence="7">
    <location>
        <begin position="260"/>
        <end position="282"/>
    </location>
</feature>
<feature type="transmembrane region" description="Helical" evidence="7">
    <location>
        <begin position="108"/>
        <end position="128"/>
    </location>
</feature>
<dbReference type="PANTHER" id="PTHR30193">
    <property type="entry name" value="ABC TRANSPORTER PERMEASE PROTEIN"/>
    <property type="match status" value="1"/>
</dbReference>
<feature type="transmembrane region" description="Helical" evidence="7">
    <location>
        <begin position="12"/>
        <end position="32"/>
    </location>
</feature>
<evidence type="ECO:0000256" key="7">
    <source>
        <dbReference type="RuleBase" id="RU363032"/>
    </source>
</evidence>
<dbReference type="Gene3D" id="1.10.3720.10">
    <property type="entry name" value="MetI-like"/>
    <property type="match status" value="1"/>
</dbReference>
<protein>
    <submittedName>
        <fullName evidence="9">Sugar ABC transporter permease</fullName>
    </submittedName>
</protein>
<dbReference type="InterPro" id="IPR035906">
    <property type="entry name" value="MetI-like_sf"/>
</dbReference>
<dbReference type="PROSITE" id="PS50928">
    <property type="entry name" value="ABC_TM1"/>
    <property type="match status" value="1"/>
</dbReference>
<keyword evidence="5 7" id="KW-1133">Transmembrane helix</keyword>
<comment type="similarity">
    <text evidence="7">Belongs to the binding-protein-dependent transport system permease family.</text>
</comment>
<reference evidence="9 10" key="1">
    <citation type="submission" date="2019-03" db="EMBL/GenBank/DDBJ databases">
        <authorList>
            <person name="Dong K."/>
        </authorList>
    </citation>
    <scope>NUCLEOTIDE SEQUENCE [LARGE SCALE GENOMIC DNA]</scope>
    <source>
        <strain evidence="10">dk512</strain>
    </source>
</reference>
<accession>A0ABX5SRF2</accession>
<evidence type="ECO:0000259" key="8">
    <source>
        <dbReference type="PROSITE" id="PS50928"/>
    </source>
</evidence>
<evidence type="ECO:0000313" key="10">
    <source>
        <dbReference type="Proteomes" id="UP000295748"/>
    </source>
</evidence>
<dbReference type="CDD" id="cd06261">
    <property type="entry name" value="TM_PBP2"/>
    <property type="match status" value="1"/>
</dbReference>
<keyword evidence="6 7" id="KW-0472">Membrane</keyword>
<dbReference type="InterPro" id="IPR051393">
    <property type="entry name" value="ABC_transporter_permease"/>
</dbReference>
<gene>
    <name evidence="9" type="ORF">E4K62_08400</name>
</gene>
<evidence type="ECO:0000256" key="4">
    <source>
        <dbReference type="ARBA" id="ARBA00022692"/>
    </source>
</evidence>
<dbReference type="EMBL" id="CP038266">
    <property type="protein sequence ID" value="QBR88709.1"/>
    <property type="molecule type" value="Genomic_DNA"/>
</dbReference>
<evidence type="ECO:0000256" key="6">
    <source>
        <dbReference type="ARBA" id="ARBA00023136"/>
    </source>
</evidence>
<evidence type="ECO:0000256" key="2">
    <source>
        <dbReference type="ARBA" id="ARBA00022448"/>
    </source>
</evidence>
<dbReference type="Pfam" id="PF00528">
    <property type="entry name" value="BPD_transp_1"/>
    <property type="match status" value="1"/>
</dbReference>
<keyword evidence="10" id="KW-1185">Reference proteome</keyword>
<dbReference type="PANTHER" id="PTHR30193:SF37">
    <property type="entry name" value="INNER MEMBRANE ABC TRANSPORTER PERMEASE PROTEIN YCJO"/>
    <property type="match status" value="1"/>
</dbReference>
<evidence type="ECO:0000256" key="5">
    <source>
        <dbReference type="ARBA" id="ARBA00022989"/>
    </source>
</evidence>
<dbReference type="InterPro" id="IPR000515">
    <property type="entry name" value="MetI-like"/>
</dbReference>